<dbReference type="GO" id="GO:0009401">
    <property type="term" value="P:phosphoenolpyruvate-dependent sugar phosphotransferase system"/>
    <property type="evidence" value="ECO:0007669"/>
    <property type="project" value="InterPro"/>
</dbReference>
<feature type="transmembrane region" description="Helical" evidence="9">
    <location>
        <begin position="306"/>
        <end position="329"/>
    </location>
</feature>
<feature type="transmembrane region" description="Helical" evidence="9">
    <location>
        <begin position="277"/>
        <end position="294"/>
    </location>
</feature>
<evidence type="ECO:0000313" key="12">
    <source>
        <dbReference type="Proteomes" id="UP000298021"/>
    </source>
</evidence>
<dbReference type="InterPro" id="IPR003352">
    <property type="entry name" value="PTS_EIIC"/>
</dbReference>
<dbReference type="Proteomes" id="UP000298021">
    <property type="component" value="Unassembled WGS sequence"/>
</dbReference>
<evidence type="ECO:0000256" key="9">
    <source>
        <dbReference type="SAM" id="Phobius"/>
    </source>
</evidence>
<dbReference type="InterPro" id="IPR004796">
    <property type="entry name" value="PTS_IIC_cello"/>
</dbReference>
<name>A0A4Z0JJP7_9LACO</name>
<dbReference type="AlphaFoldDB" id="A0A4Z0JJP7"/>
<feature type="domain" description="PTS EIIC type-3" evidence="10">
    <location>
        <begin position="4"/>
        <end position="436"/>
    </location>
</feature>
<organism evidence="11 12">
    <name type="scientific">Companilactobacillus suantsaicola</name>
    <dbReference type="NCBI Taxonomy" id="2487723"/>
    <lineage>
        <taxon>Bacteria</taxon>
        <taxon>Bacillati</taxon>
        <taxon>Bacillota</taxon>
        <taxon>Bacilli</taxon>
        <taxon>Lactobacillales</taxon>
        <taxon>Lactobacillaceae</taxon>
        <taxon>Companilactobacillus</taxon>
    </lineage>
</organism>
<evidence type="ECO:0000256" key="1">
    <source>
        <dbReference type="ARBA" id="ARBA00004651"/>
    </source>
</evidence>
<feature type="transmembrane region" description="Helical" evidence="9">
    <location>
        <begin position="207"/>
        <end position="227"/>
    </location>
</feature>
<dbReference type="PANTHER" id="PTHR33989">
    <property type="match status" value="1"/>
</dbReference>
<keyword evidence="3 8" id="KW-1003">Cell membrane</keyword>
<evidence type="ECO:0000256" key="8">
    <source>
        <dbReference type="PIRNR" id="PIRNR006351"/>
    </source>
</evidence>
<comment type="function">
    <text evidence="8">The phosphoenolpyruvate-dependent sugar phosphotransferase system (PTS), a major carbohydrate active -transport system, catalyzes the phosphorylation of incoming sugar substrates concomitant with their translocation across the cell membrane.</text>
</comment>
<dbReference type="GO" id="GO:0008982">
    <property type="term" value="F:protein-N(PI)-phosphohistidine-sugar phosphotransferase activity"/>
    <property type="evidence" value="ECO:0007669"/>
    <property type="project" value="UniProtKB-UniRule"/>
</dbReference>
<dbReference type="RefSeq" id="WP_135373686.1">
    <property type="nucleotide sequence ID" value="NZ_RKLY01000024.1"/>
</dbReference>
<dbReference type="PANTHER" id="PTHR33989:SF4">
    <property type="entry name" value="PTS SYSTEM N,N'-DIACETYLCHITOBIOSE-SPECIFIC EIIC COMPONENT"/>
    <property type="match status" value="1"/>
</dbReference>
<dbReference type="GO" id="GO:1902815">
    <property type="term" value="P:N,N'-diacetylchitobiose import"/>
    <property type="evidence" value="ECO:0007669"/>
    <property type="project" value="TreeGrafter"/>
</dbReference>
<comment type="subcellular location">
    <subcellularLocation>
        <location evidence="1">Cell membrane</location>
        <topology evidence="1">Multi-pass membrane protein</topology>
    </subcellularLocation>
</comment>
<keyword evidence="7 8" id="KW-0472">Membrane</keyword>
<dbReference type="Pfam" id="PF02378">
    <property type="entry name" value="PTS_EIIC"/>
    <property type="match status" value="1"/>
</dbReference>
<dbReference type="NCBIfam" id="TIGR00410">
    <property type="entry name" value="lacE"/>
    <property type="match status" value="1"/>
</dbReference>
<accession>A0A4Z0JJP7</accession>
<keyword evidence="4 8" id="KW-0762">Sugar transport</keyword>
<keyword evidence="6 9" id="KW-1133">Transmembrane helix</keyword>
<evidence type="ECO:0000256" key="7">
    <source>
        <dbReference type="ARBA" id="ARBA00023136"/>
    </source>
</evidence>
<sequence>MDSLQNRLLPIATKIGNQKFLVALRDSFIGTMPAVMTGSIALLINAFLVDIPTQFGWDAIVTNMAWLAGINSLIFRGTVSVVSLIFIFSLGVNVAKIYNTDRLSSGIVAFSAFIISIGNSVSSTFDISKVKGDLAGALKGAEGISIHGHQMEVTISGLIPGSDISSNGYFTAILIGFLSAIIFSKIMNKNWTIKLPDSVPPAIATPFLSIIPAFISLYVVGIFITVFNNVTGQSLLDWIYKVLQMPLLGMSQNIFAVIAIAVLTQLFWFFGIHGGNVMAPIMEGVFGVALLANLDAYQHHEAIPYLWTSVSYSAFVWYATLGLLIAIFWQSHNSHYREVAKLGLAPVLFNIGEPVMYGLPTVLNPLLFIPFLLCPAVLSAVAYGATYFGLVKPVTQNITWVMPPVLYGFFATAFDWRSIILSLVNLALATFIYLPFVKMADKQDVVE</sequence>
<feature type="transmembrane region" description="Helical" evidence="9">
    <location>
        <begin position="28"/>
        <end position="48"/>
    </location>
</feature>
<evidence type="ECO:0000256" key="6">
    <source>
        <dbReference type="ARBA" id="ARBA00022989"/>
    </source>
</evidence>
<dbReference type="InterPro" id="IPR051088">
    <property type="entry name" value="PTS_Sugar-EIIC/EIIB"/>
</dbReference>
<protein>
    <recommendedName>
        <fullName evidence="8">Permease IIC component</fullName>
    </recommendedName>
</protein>
<feature type="transmembrane region" description="Helical" evidence="9">
    <location>
        <begin position="107"/>
        <end position="125"/>
    </location>
</feature>
<evidence type="ECO:0000313" key="11">
    <source>
        <dbReference type="EMBL" id="TGD22328.1"/>
    </source>
</evidence>
<dbReference type="PIRSF" id="PIRSF006351">
    <property type="entry name" value="PTS_EIIC-Cellobiose"/>
    <property type="match status" value="1"/>
</dbReference>
<evidence type="ECO:0000256" key="5">
    <source>
        <dbReference type="ARBA" id="ARBA00022692"/>
    </source>
</evidence>
<feature type="transmembrane region" description="Helical" evidence="9">
    <location>
        <begin position="168"/>
        <end position="186"/>
    </location>
</feature>
<dbReference type="PROSITE" id="PS51105">
    <property type="entry name" value="PTS_EIIC_TYPE_3"/>
    <property type="match status" value="1"/>
</dbReference>
<dbReference type="InterPro" id="IPR004501">
    <property type="entry name" value="PTS_EIIC_3"/>
</dbReference>
<dbReference type="GO" id="GO:0005886">
    <property type="term" value="C:plasma membrane"/>
    <property type="evidence" value="ECO:0007669"/>
    <property type="project" value="UniProtKB-SubCell"/>
</dbReference>
<dbReference type="EMBL" id="RKLY01000024">
    <property type="protein sequence ID" value="TGD22328.1"/>
    <property type="molecule type" value="Genomic_DNA"/>
</dbReference>
<evidence type="ECO:0000256" key="4">
    <source>
        <dbReference type="ARBA" id="ARBA00022597"/>
    </source>
</evidence>
<comment type="caution">
    <text evidence="11">The sequence shown here is derived from an EMBL/GenBank/DDBJ whole genome shotgun (WGS) entry which is preliminary data.</text>
</comment>
<evidence type="ECO:0000256" key="3">
    <source>
        <dbReference type="ARBA" id="ARBA00022475"/>
    </source>
</evidence>
<evidence type="ECO:0000256" key="2">
    <source>
        <dbReference type="ARBA" id="ARBA00022448"/>
    </source>
</evidence>
<feature type="transmembrane region" description="Helical" evidence="9">
    <location>
        <begin position="366"/>
        <end position="385"/>
    </location>
</feature>
<gene>
    <name evidence="11" type="ORF">EGT49_09240</name>
</gene>
<proteinExistence type="predicted"/>
<dbReference type="OrthoDB" id="1550290at2"/>
<evidence type="ECO:0000259" key="10">
    <source>
        <dbReference type="PROSITE" id="PS51105"/>
    </source>
</evidence>
<keyword evidence="12" id="KW-1185">Reference proteome</keyword>
<feature type="transmembrane region" description="Helical" evidence="9">
    <location>
        <begin position="247"/>
        <end position="270"/>
    </location>
</feature>
<keyword evidence="2 8" id="KW-0813">Transport</keyword>
<feature type="transmembrane region" description="Helical" evidence="9">
    <location>
        <begin position="405"/>
        <end position="434"/>
    </location>
</feature>
<reference evidence="11 12" key="1">
    <citation type="submission" date="2018-10" db="EMBL/GenBank/DDBJ databases">
        <title>Lactobacillus sp. R7 and Lactobacillus sp. R19 isolated from fermented mustard green product of Taiwan.</title>
        <authorList>
            <person name="Lin S.-T."/>
        </authorList>
    </citation>
    <scope>NUCLEOTIDE SEQUENCE [LARGE SCALE GENOMIC DNA]</scope>
    <source>
        <strain evidence="11 12">BCRC 81127</strain>
    </source>
</reference>
<keyword evidence="5 9" id="KW-0812">Transmembrane</keyword>
<feature type="transmembrane region" description="Helical" evidence="9">
    <location>
        <begin position="73"/>
        <end position="95"/>
    </location>
</feature>